<dbReference type="AlphaFoldDB" id="Q11DC8"/>
<protein>
    <submittedName>
        <fullName evidence="3">Uncharacterized protein</fullName>
    </submittedName>
</protein>
<dbReference type="KEGG" id="mes:Meso_3225"/>
<accession>Q11DC8</accession>
<gene>
    <name evidence="3" type="ordered locus">Meso_3225</name>
</gene>
<feature type="compositionally biased region" description="Basic and acidic residues" evidence="1">
    <location>
        <begin position="13"/>
        <end position="34"/>
    </location>
</feature>
<keyword evidence="2" id="KW-1133">Transmembrane helix</keyword>
<feature type="region of interest" description="Disordered" evidence="1">
    <location>
        <begin position="1"/>
        <end position="42"/>
    </location>
</feature>
<feature type="transmembrane region" description="Helical" evidence="2">
    <location>
        <begin position="70"/>
        <end position="89"/>
    </location>
</feature>
<dbReference type="HOGENOM" id="CLU_170143_0_0_5"/>
<dbReference type="STRING" id="266779.Meso_3225"/>
<organism evidence="3">
    <name type="scientific">Chelativorans sp. (strain BNC1)</name>
    <dbReference type="NCBI Taxonomy" id="266779"/>
    <lineage>
        <taxon>Bacteria</taxon>
        <taxon>Pseudomonadati</taxon>
        <taxon>Pseudomonadota</taxon>
        <taxon>Alphaproteobacteria</taxon>
        <taxon>Hyphomicrobiales</taxon>
        <taxon>Phyllobacteriaceae</taxon>
        <taxon>Chelativorans</taxon>
    </lineage>
</organism>
<evidence type="ECO:0000256" key="2">
    <source>
        <dbReference type="SAM" id="Phobius"/>
    </source>
</evidence>
<evidence type="ECO:0000313" key="3">
    <source>
        <dbReference type="EMBL" id="ABG64597.1"/>
    </source>
</evidence>
<keyword evidence="2" id="KW-0812">Transmembrane</keyword>
<dbReference type="EMBL" id="CP000390">
    <property type="protein sequence ID" value="ABG64597.1"/>
    <property type="molecule type" value="Genomic_DNA"/>
</dbReference>
<name>Q11DC8_CHESB</name>
<evidence type="ECO:0000256" key="1">
    <source>
        <dbReference type="SAM" id="MobiDB-lite"/>
    </source>
</evidence>
<sequence length="92" mass="10490">MTGRAARSGMSERQSDEERQAESRHILERVERDSQSPLSRSSVRVRDYFVARDAAGEDWTEIWGRRIARVLALVAVIILIGWLILLLWGNGP</sequence>
<proteinExistence type="predicted"/>
<dbReference type="eggNOG" id="ENOG5033HHG">
    <property type="taxonomic scope" value="Bacteria"/>
</dbReference>
<keyword evidence="2" id="KW-0472">Membrane</keyword>
<reference evidence="3" key="1">
    <citation type="submission" date="2006-06" db="EMBL/GenBank/DDBJ databases">
        <title>Complete sequence of chromosome of Chelativorans sp. BNC1.</title>
        <authorList>
            <consortium name="US DOE Joint Genome Institute"/>
            <person name="Copeland A."/>
            <person name="Lucas S."/>
            <person name="Lapidus A."/>
            <person name="Barry K."/>
            <person name="Detter J.C."/>
            <person name="Glavina del Rio T."/>
            <person name="Hammon N."/>
            <person name="Israni S."/>
            <person name="Dalin E."/>
            <person name="Tice H."/>
            <person name="Pitluck S."/>
            <person name="Chertkov O."/>
            <person name="Brettin T."/>
            <person name="Bruce D."/>
            <person name="Han C."/>
            <person name="Tapia R."/>
            <person name="Gilna P."/>
            <person name="Schmutz J."/>
            <person name="Larimer F."/>
            <person name="Land M."/>
            <person name="Hauser L."/>
            <person name="Kyrpides N."/>
            <person name="Mikhailova N."/>
            <person name="Richardson P."/>
        </authorList>
    </citation>
    <scope>NUCLEOTIDE SEQUENCE</scope>
    <source>
        <strain evidence="3">BNC1</strain>
    </source>
</reference>